<gene>
    <name evidence="1" type="ORF">C1N76_14820</name>
</gene>
<sequence>MKWTGEDVALYERERDYIDTALLPLLPVAFGQGAKRLASGGELVGLIAAEVERQLKGRLFLMPSFVYFADEPRALLTERLADWTNRLKREGMKHLFYVTCDRAWQEGEEADRVWFVPVVPLESMGESYKHELVREQAAELLRFLIGRWAQE</sequence>
<evidence type="ECO:0000313" key="1">
    <source>
        <dbReference type="EMBL" id="AWO75655.1"/>
    </source>
</evidence>
<reference evidence="2" key="1">
    <citation type="submission" date="2018-02" db="EMBL/GenBank/DDBJ databases">
        <title>The complete genome of bacterial strain SGAirxxxx.</title>
        <authorList>
            <person name="Schuster S.C."/>
        </authorList>
    </citation>
    <scope>NUCLEOTIDE SEQUENCE [LARGE SCALE GENOMIC DNA]</scope>
    <source>
        <strain evidence="2">SGAir0734</strain>
    </source>
</reference>
<dbReference type="Pfam" id="PF10673">
    <property type="entry name" value="DUF2487"/>
    <property type="match status" value="1"/>
</dbReference>
<name>A0A1C3D6Y9_GEOTH</name>
<proteinExistence type="predicted"/>
<protein>
    <submittedName>
        <fullName evidence="1">DUF2487 family protein</fullName>
    </submittedName>
</protein>
<accession>A0A1C3D6Y9</accession>
<dbReference type="GeneID" id="32064045"/>
<dbReference type="Proteomes" id="UP000246996">
    <property type="component" value="Chromosome"/>
</dbReference>
<dbReference type="EMBL" id="CP027303">
    <property type="protein sequence ID" value="AWO75655.1"/>
    <property type="molecule type" value="Genomic_DNA"/>
</dbReference>
<dbReference type="InterPro" id="IPR019615">
    <property type="entry name" value="DUF2487"/>
</dbReference>
<dbReference type="KEGG" id="gtk:GT3570_10440"/>
<organism evidence="1 2">
    <name type="scientific">Geobacillus thermoleovorans</name>
    <name type="common">Bacillus thermoleovorans</name>
    <dbReference type="NCBI Taxonomy" id="33941"/>
    <lineage>
        <taxon>Bacteria</taxon>
        <taxon>Bacillati</taxon>
        <taxon>Bacillota</taxon>
        <taxon>Bacilli</taxon>
        <taxon>Bacillales</taxon>
        <taxon>Anoxybacillaceae</taxon>
        <taxon>Geobacillus</taxon>
        <taxon>Geobacillus thermoleovorans group</taxon>
    </lineage>
</organism>
<dbReference type="AlphaFoldDB" id="A0A1C3D6Y9"/>
<evidence type="ECO:0000313" key="2">
    <source>
        <dbReference type="Proteomes" id="UP000246996"/>
    </source>
</evidence>
<dbReference type="RefSeq" id="WP_011231678.1">
    <property type="nucleotide sequence ID" value="NZ_CP014335.1"/>
</dbReference>